<dbReference type="EMBL" id="BOPH01000003">
    <property type="protein sequence ID" value="GIJ65445.1"/>
    <property type="molecule type" value="Genomic_DNA"/>
</dbReference>
<dbReference type="Pfam" id="PF01904">
    <property type="entry name" value="DUF72"/>
    <property type="match status" value="1"/>
</dbReference>
<reference evidence="1" key="1">
    <citation type="submission" date="2021-01" db="EMBL/GenBank/DDBJ databases">
        <title>Whole genome shotgun sequence of Virgisporangium ochraceum NBRC 16418.</title>
        <authorList>
            <person name="Komaki H."/>
            <person name="Tamura T."/>
        </authorList>
    </citation>
    <scope>NUCLEOTIDE SEQUENCE</scope>
    <source>
        <strain evidence="1">NBRC 16418</strain>
    </source>
</reference>
<dbReference type="PANTHER" id="PTHR30348:SF4">
    <property type="entry name" value="DUF72 DOMAIN-CONTAINING PROTEIN"/>
    <property type="match status" value="1"/>
</dbReference>
<dbReference type="Gene3D" id="3.20.20.410">
    <property type="entry name" value="Protein of unknown function UPF0759"/>
    <property type="match status" value="1"/>
</dbReference>
<keyword evidence="1" id="KW-0808">Transferase</keyword>
<organism evidence="1 2">
    <name type="scientific">Virgisporangium ochraceum</name>
    <dbReference type="NCBI Taxonomy" id="65505"/>
    <lineage>
        <taxon>Bacteria</taxon>
        <taxon>Bacillati</taxon>
        <taxon>Actinomycetota</taxon>
        <taxon>Actinomycetes</taxon>
        <taxon>Micromonosporales</taxon>
        <taxon>Micromonosporaceae</taxon>
        <taxon>Virgisporangium</taxon>
    </lineage>
</organism>
<sequence length="236" mass="27734">MIVLGTSGWQYRDWRGRFYPDGLPQKKWLEHYAEHFRTVEINNAFYRLPERTTFEQWRERTPADFCFAVKMSRYLTHIKRLKEPEEPIQRFFSQADALGPKLGPVLFQLPPNLKRDTGLLDAALQLVPKGVKVTVEPRHDSWWVDDTRRVLERHDAALCWADRHSRPLTPLWTTASWGYLRMHEGRAKPWPRYGRTALRSWVRRTAELTCVHVYFNNDPGGAAITDARAFEALSSR</sequence>
<name>A0A8J3ZNS9_9ACTN</name>
<protein>
    <submittedName>
        <fullName evidence="1">Histidine kinase</fullName>
    </submittedName>
</protein>
<dbReference type="SUPFAM" id="SSF117396">
    <property type="entry name" value="TM1631-like"/>
    <property type="match status" value="1"/>
</dbReference>
<dbReference type="AlphaFoldDB" id="A0A8J3ZNS9"/>
<keyword evidence="2" id="KW-1185">Reference proteome</keyword>
<dbReference type="Proteomes" id="UP000635606">
    <property type="component" value="Unassembled WGS sequence"/>
</dbReference>
<evidence type="ECO:0000313" key="2">
    <source>
        <dbReference type="Proteomes" id="UP000635606"/>
    </source>
</evidence>
<keyword evidence="1" id="KW-0418">Kinase</keyword>
<comment type="caution">
    <text evidence="1">The sequence shown here is derived from an EMBL/GenBank/DDBJ whole genome shotgun (WGS) entry which is preliminary data.</text>
</comment>
<dbReference type="PANTHER" id="PTHR30348">
    <property type="entry name" value="UNCHARACTERIZED PROTEIN YECE"/>
    <property type="match status" value="1"/>
</dbReference>
<proteinExistence type="predicted"/>
<dbReference type="InterPro" id="IPR036520">
    <property type="entry name" value="UPF0759_sf"/>
</dbReference>
<dbReference type="InterPro" id="IPR002763">
    <property type="entry name" value="DUF72"/>
</dbReference>
<dbReference type="GO" id="GO:0016301">
    <property type="term" value="F:kinase activity"/>
    <property type="evidence" value="ECO:0007669"/>
    <property type="project" value="UniProtKB-KW"/>
</dbReference>
<accession>A0A8J3ZNS9</accession>
<gene>
    <name evidence="1" type="ORF">Voc01_003620</name>
</gene>
<dbReference type="RefSeq" id="WP_203925447.1">
    <property type="nucleotide sequence ID" value="NZ_BOPH01000003.1"/>
</dbReference>
<evidence type="ECO:0000313" key="1">
    <source>
        <dbReference type="EMBL" id="GIJ65445.1"/>
    </source>
</evidence>